<sequence>MMLEGNRRELKYFENLTQVDQGQDPRRWRPDTFAEWVFYANAHIISTVLHVLSFDIPPQWFIKAAETALTDFVWGGAGRNTVARDFVFQAREDGGLGLISIGDIVHSVALRFWDAVAGSNEAIWAPLARESMRSLVAATRDFSPWGFFSSTARVEKLYRDSTRWGQSLQRPGSQFNHQVRTPYAPRIALASPRLPSLYAEGAKHAYDDADAVASLRRSRTCTGGTKERAGLWLVIRRGFWQHSKEPPYSTSTCGSRVGQLSRRKPCCPRTALRPARIPLRSGSVPREGGCVKRFRDGTPQSDRKRFWRWLHDRFASAVEQDTHWRLMYDVTPTRKRQHTQGHASSPTCLFCGNDAAVIETVSHYFFECAYSTSFWGGVLRILFDKLGIEDTTSIRRRSLRSS</sequence>
<keyword evidence="3" id="KW-1185">Reference proteome</keyword>
<evidence type="ECO:0000313" key="3">
    <source>
        <dbReference type="Proteomes" id="UP000249464"/>
    </source>
</evidence>
<organism evidence="2 3">
    <name type="scientific">Microbotryum silenes-dioicae</name>
    <dbReference type="NCBI Taxonomy" id="796604"/>
    <lineage>
        <taxon>Eukaryota</taxon>
        <taxon>Fungi</taxon>
        <taxon>Dikarya</taxon>
        <taxon>Basidiomycota</taxon>
        <taxon>Pucciniomycotina</taxon>
        <taxon>Microbotryomycetes</taxon>
        <taxon>Microbotryales</taxon>
        <taxon>Microbotryaceae</taxon>
        <taxon>Microbotryum</taxon>
    </lineage>
</organism>
<proteinExistence type="predicted"/>
<evidence type="ECO:0000259" key="1">
    <source>
        <dbReference type="Pfam" id="PF13966"/>
    </source>
</evidence>
<evidence type="ECO:0000313" key="2">
    <source>
        <dbReference type="EMBL" id="SGZ29462.1"/>
    </source>
</evidence>
<reference evidence="2 3" key="1">
    <citation type="submission" date="2016-11" db="EMBL/GenBank/DDBJ databases">
        <authorList>
            <person name="Jaros S."/>
            <person name="Januszkiewicz K."/>
            <person name="Wedrychowicz H."/>
        </authorList>
    </citation>
    <scope>NUCLEOTIDE SEQUENCE [LARGE SCALE GENOMIC DNA]</scope>
</reference>
<dbReference type="Pfam" id="PF13966">
    <property type="entry name" value="zf-RVT"/>
    <property type="match status" value="1"/>
</dbReference>
<dbReference type="EMBL" id="FQNC01000095">
    <property type="protein sequence ID" value="SGZ29462.1"/>
    <property type="molecule type" value="Genomic_DNA"/>
</dbReference>
<protein>
    <submittedName>
        <fullName evidence="2">BQ5605_C056g12667 protein</fullName>
    </submittedName>
</protein>
<feature type="domain" description="Reverse transcriptase zinc-binding" evidence="1">
    <location>
        <begin position="322"/>
        <end position="375"/>
    </location>
</feature>
<dbReference type="Proteomes" id="UP000249464">
    <property type="component" value="Unassembled WGS sequence"/>
</dbReference>
<dbReference type="InterPro" id="IPR026960">
    <property type="entry name" value="RVT-Znf"/>
</dbReference>
<accession>A0A2X0PH45</accession>
<gene>
    <name evidence="2" type="primary">BQ5605_C056g12667</name>
    <name evidence="2" type="ORF">BQ5605_C056G12667</name>
</gene>
<dbReference type="AlphaFoldDB" id="A0A2X0PH45"/>
<name>A0A2X0PH45_9BASI</name>